<keyword evidence="5" id="KW-1185">Reference proteome</keyword>
<feature type="chain" id="PRO_5031214749" evidence="2">
    <location>
        <begin position="40"/>
        <end position="642"/>
    </location>
</feature>
<gene>
    <name evidence="4" type="ORF">HNP48_000312</name>
</gene>
<name>A0A7X0P979_9BURK</name>
<dbReference type="SMART" id="SM00060">
    <property type="entry name" value="FN3"/>
    <property type="match status" value="1"/>
</dbReference>
<dbReference type="Proteomes" id="UP000575083">
    <property type="component" value="Unassembled WGS sequence"/>
</dbReference>
<dbReference type="CDD" id="cd00063">
    <property type="entry name" value="FN3"/>
    <property type="match status" value="1"/>
</dbReference>
<evidence type="ECO:0000313" key="4">
    <source>
        <dbReference type="EMBL" id="MBB6557648.1"/>
    </source>
</evidence>
<dbReference type="Pfam" id="PF00041">
    <property type="entry name" value="fn3"/>
    <property type="match status" value="1"/>
</dbReference>
<dbReference type="Gene3D" id="2.60.40.10">
    <property type="entry name" value="Immunoglobulins"/>
    <property type="match status" value="1"/>
</dbReference>
<feature type="domain" description="Fibronectin type-III" evidence="3">
    <location>
        <begin position="218"/>
        <end position="303"/>
    </location>
</feature>
<dbReference type="SUPFAM" id="SSF49265">
    <property type="entry name" value="Fibronectin type III"/>
    <property type="match status" value="1"/>
</dbReference>
<sequence>MQHNTARKGAAPLAPTPCASAAATALALLGLCCAGAAHAAPQLAPALLDSSSCFQKNQGLLAQGRLDFSGESPEASFDLYKGATYQGQWAFQNTQGHWVLVSPGNAVVPAAALAVRHPQRAHGAGVNTLDVSLAEPGLREASTLPGLTLFVGYGATGPQSFGDLLARQRFGIVGQFAGHEPARERCDGLAPASATSPGTGAGGTPAPVPAGDRVAPSAPPGLAVSNPSATSVLLQWGASSDNVAVVGYRVYVDGGLAATVAGTSHALTGLAPGQKPLLEVEAYDAAGNASERSSVAWADASVYRHGDKVTVQGALGTADVVHTFLGGSSGLVESTAVGAKPANAQGWRFNQLGGPTTVALDARRGKVLFTPEDSRNYNAVRRFDPGASIPEQRHFYKAHWVRNVVLLDGLPYAKSYQWKHERVNWEDTVVDGDTEIKVHNQTKVAGLVTYVNRSASDKSTYWNYQAAPDSNSDWVLMEILVYTGTQGLNDGKLITRVHKNGRTWVNQNRQAEKIYADPGMRLRYFIEQNYFGNFGQREDGVDNPLPKPQVRELYSDDSRVIIGNDASSGWKRVELRDSVALAQAKVREVQSWTIWNGRIELSLNTGGLARGTHDLHLVVIDGVDANGWDVVRHSQPIRVQVD</sequence>
<proteinExistence type="predicted"/>
<keyword evidence="2" id="KW-0732">Signal</keyword>
<dbReference type="RefSeq" id="WP_184855090.1">
    <property type="nucleotide sequence ID" value="NZ_JACHLK010000001.1"/>
</dbReference>
<evidence type="ECO:0000259" key="3">
    <source>
        <dbReference type="PROSITE" id="PS50853"/>
    </source>
</evidence>
<feature type="region of interest" description="Disordered" evidence="1">
    <location>
        <begin position="187"/>
        <end position="222"/>
    </location>
</feature>
<evidence type="ECO:0000256" key="2">
    <source>
        <dbReference type="SAM" id="SignalP"/>
    </source>
</evidence>
<feature type="signal peptide" evidence="2">
    <location>
        <begin position="1"/>
        <end position="39"/>
    </location>
</feature>
<organism evidence="4 5">
    <name type="scientific">Acidovorax soli</name>
    <dbReference type="NCBI Taxonomy" id="592050"/>
    <lineage>
        <taxon>Bacteria</taxon>
        <taxon>Pseudomonadati</taxon>
        <taxon>Pseudomonadota</taxon>
        <taxon>Betaproteobacteria</taxon>
        <taxon>Burkholderiales</taxon>
        <taxon>Comamonadaceae</taxon>
        <taxon>Acidovorax</taxon>
    </lineage>
</organism>
<dbReference type="InterPro" id="IPR003961">
    <property type="entry name" value="FN3_dom"/>
</dbReference>
<evidence type="ECO:0000313" key="5">
    <source>
        <dbReference type="Proteomes" id="UP000575083"/>
    </source>
</evidence>
<dbReference type="EMBL" id="JACHLK010000001">
    <property type="protein sequence ID" value="MBB6557648.1"/>
    <property type="molecule type" value="Genomic_DNA"/>
</dbReference>
<dbReference type="PROSITE" id="PS50853">
    <property type="entry name" value="FN3"/>
    <property type="match status" value="1"/>
</dbReference>
<reference evidence="4 5" key="1">
    <citation type="submission" date="2020-08" db="EMBL/GenBank/DDBJ databases">
        <title>Functional genomics of gut bacteria from endangered species of beetles.</title>
        <authorList>
            <person name="Carlos-Shanley C."/>
        </authorList>
    </citation>
    <scope>NUCLEOTIDE SEQUENCE [LARGE SCALE GENOMIC DNA]</scope>
    <source>
        <strain evidence="4 5">S00198</strain>
    </source>
</reference>
<evidence type="ECO:0000256" key="1">
    <source>
        <dbReference type="SAM" id="MobiDB-lite"/>
    </source>
</evidence>
<protein>
    <submittedName>
        <fullName evidence="4">Chitodextrinase</fullName>
    </submittedName>
</protein>
<dbReference type="InterPro" id="IPR013783">
    <property type="entry name" value="Ig-like_fold"/>
</dbReference>
<dbReference type="InterPro" id="IPR036116">
    <property type="entry name" value="FN3_sf"/>
</dbReference>
<dbReference type="AlphaFoldDB" id="A0A7X0P979"/>
<accession>A0A7X0P979</accession>
<comment type="caution">
    <text evidence="4">The sequence shown here is derived from an EMBL/GenBank/DDBJ whole genome shotgun (WGS) entry which is preliminary data.</text>
</comment>